<feature type="compositionally biased region" description="Basic and acidic residues" evidence="4">
    <location>
        <begin position="197"/>
        <end position="207"/>
    </location>
</feature>
<dbReference type="PANTHER" id="PTHR12928:SF0">
    <property type="entry name" value="FSHD REGION GENE 1"/>
    <property type="match status" value="1"/>
</dbReference>
<dbReference type="InterPro" id="IPR010414">
    <property type="entry name" value="FRG1"/>
</dbReference>
<dbReference type="Gene3D" id="2.80.10.50">
    <property type="match status" value="1"/>
</dbReference>
<dbReference type="PANTHER" id="PTHR12928">
    <property type="entry name" value="FRG1 PROTEIN"/>
    <property type="match status" value="1"/>
</dbReference>
<feature type="compositionally biased region" description="Low complexity" evidence="4">
    <location>
        <begin position="19"/>
        <end position="37"/>
    </location>
</feature>
<dbReference type="Pfam" id="PF06229">
    <property type="entry name" value="FRG1"/>
    <property type="match status" value="1"/>
</dbReference>
<dbReference type="CDD" id="cd23339">
    <property type="entry name" value="beta-trefoil_FSCN_fungal_FRG1-like"/>
    <property type="match status" value="1"/>
</dbReference>
<evidence type="ECO:0000256" key="3">
    <source>
        <dbReference type="ARBA" id="ARBA00023242"/>
    </source>
</evidence>
<comment type="caution">
    <text evidence="5">The sequence shown here is derived from an EMBL/GenBank/DDBJ whole genome shotgun (WGS) entry which is preliminary data.</text>
</comment>
<organism evidence="5 6">
    <name type="scientific">Aspergillus brasiliensis</name>
    <dbReference type="NCBI Taxonomy" id="319629"/>
    <lineage>
        <taxon>Eukaryota</taxon>
        <taxon>Fungi</taxon>
        <taxon>Dikarya</taxon>
        <taxon>Ascomycota</taxon>
        <taxon>Pezizomycotina</taxon>
        <taxon>Eurotiomycetes</taxon>
        <taxon>Eurotiomycetidae</taxon>
        <taxon>Eurotiales</taxon>
        <taxon>Aspergillaceae</taxon>
        <taxon>Aspergillus</taxon>
        <taxon>Aspergillus subgen. Circumdati</taxon>
    </lineage>
</organism>
<protein>
    <recommendedName>
        <fullName evidence="7">FRG1-like family protein</fullName>
    </recommendedName>
</protein>
<gene>
    <name evidence="5" type="ORF">AbraCBS73388_003027</name>
</gene>
<name>A0A9W6DJP2_9EURO</name>
<feature type="compositionally biased region" description="Polar residues" evidence="4">
    <location>
        <begin position="57"/>
        <end position="66"/>
    </location>
</feature>
<feature type="compositionally biased region" description="Low complexity" evidence="4">
    <location>
        <begin position="181"/>
        <end position="193"/>
    </location>
</feature>
<proteinExistence type="inferred from homology"/>
<evidence type="ECO:0000256" key="2">
    <source>
        <dbReference type="ARBA" id="ARBA00010878"/>
    </source>
</evidence>
<comment type="subcellular location">
    <subcellularLocation>
        <location evidence="1">Nucleus</location>
        <location evidence="1">Nucleolus</location>
    </subcellularLocation>
</comment>
<feature type="region of interest" description="Disordered" evidence="4">
    <location>
        <begin position="1"/>
        <end position="66"/>
    </location>
</feature>
<accession>A0A9W6DJP2</accession>
<evidence type="ECO:0000313" key="5">
    <source>
        <dbReference type="EMBL" id="GKZ19053.1"/>
    </source>
</evidence>
<evidence type="ECO:0000256" key="4">
    <source>
        <dbReference type="SAM" id="MobiDB-lite"/>
    </source>
</evidence>
<comment type="similarity">
    <text evidence="2">Belongs to the FRG1 family.</text>
</comment>
<sequence length="321" mass="34816">MVKPLTFKGDKPKKRKHTSTTTTSSDPPSKKQSTTSTAVQQDDASDPSAHHDEHTLSDQSWVSADTSSDISGPILLILRTTPPTCLATDAHGTVFASPLENMIEGDPRTAEPHDVRQVWIASKIAGIEGWSLKGSNGRYLTSDKHGIMSANASAISQHEIYTINESAVGGGGFFVFGTGTGESSSSSSAATTTQRGDGVEDRKEKKQTYLVARTVPSKTTASGTKVEVRGDETNLADGDEDGENTGGTNIRVRMQARFKPRIQASKEIKAREKIGRKELEGIVGRRLDDDEVKRLRKARKEGDFHEVVLDVRVRGKHDKFA</sequence>
<evidence type="ECO:0000313" key="6">
    <source>
        <dbReference type="Proteomes" id="UP001143548"/>
    </source>
</evidence>
<keyword evidence="3" id="KW-0539">Nucleus</keyword>
<feature type="region of interest" description="Disordered" evidence="4">
    <location>
        <begin position="180"/>
        <end position="247"/>
    </location>
</feature>
<evidence type="ECO:0000256" key="1">
    <source>
        <dbReference type="ARBA" id="ARBA00004604"/>
    </source>
</evidence>
<dbReference type="InterPro" id="IPR008999">
    <property type="entry name" value="Actin-crosslinking"/>
</dbReference>
<dbReference type="GO" id="GO:0005730">
    <property type="term" value="C:nucleolus"/>
    <property type="evidence" value="ECO:0007669"/>
    <property type="project" value="UniProtKB-SubCell"/>
</dbReference>
<reference evidence="5" key="1">
    <citation type="submission" date="2022-07" db="EMBL/GenBank/DDBJ databases">
        <title>Taxonomy of Aspergillus series Nigri: significant species reduction supported by multi-species coalescent approaches.</title>
        <authorList>
            <person name="Bian C."/>
            <person name="Kusuya Y."/>
            <person name="Sklenar F."/>
            <person name="D'hooge E."/>
            <person name="Yaguchi T."/>
            <person name="Takahashi H."/>
            <person name="Hubka V."/>
        </authorList>
    </citation>
    <scope>NUCLEOTIDE SEQUENCE</scope>
    <source>
        <strain evidence="5">CBS 733.88</strain>
    </source>
</reference>
<dbReference type="AlphaFoldDB" id="A0A9W6DJP2"/>
<dbReference type="GO" id="GO:0071013">
    <property type="term" value="C:catalytic step 2 spliceosome"/>
    <property type="evidence" value="ECO:0007669"/>
    <property type="project" value="TreeGrafter"/>
</dbReference>
<dbReference type="Proteomes" id="UP001143548">
    <property type="component" value="Unassembled WGS sequence"/>
</dbReference>
<evidence type="ECO:0008006" key="7">
    <source>
        <dbReference type="Google" id="ProtNLM"/>
    </source>
</evidence>
<dbReference type="EMBL" id="BROQ01000016">
    <property type="protein sequence ID" value="GKZ19053.1"/>
    <property type="molecule type" value="Genomic_DNA"/>
</dbReference>
<dbReference type="SUPFAM" id="SSF50405">
    <property type="entry name" value="Actin-crosslinking proteins"/>
    <property type="match status" value="1"/>
</dbReference>
<dbReference type="GO" id="GO:0051015">
    <property type="term" value="F:actin filament binding"/>
    <property type="evidence" value="ECO:0007669"/>
    <property type="project" value="TreeGrafter"/>
</dbReference>